<dbReference type="GO" id="GO:0032259">
    <property type="term" value="P:methylation"/>
    <property type="evidence" value="ECO:0007669"/>
    <property type="project" value="UniProtKB-KW"/>
</dbReference>
<dbReference type="SUPFAM" id="SSF53335">
    <property type="entry name" value="S-adenosyl-L-methionine-dependent methyltransferases"/>
    <property type="match status" value="1"/>
</dbReference>
<dbReference type="PANTHER" id="PTHR20974">
    <property type="entry name" value="UPF0585 PROTEIN CG18661"/>
    <property type="match status" value="1"/>
</dbReference>
<keyword evidence="2" id="KW-1185">Reference proteome</keyword>
<dbReference type="PANTHER" id="PTHR20974:SF0">
    <property type="entry name" value="UPF0585 PROTEIN CG18661"/>
    <property type="match status" value="1"/>
</dbReference>
<accession>A0A1S1NGG2</accession>
<dbReference type="RefSeq" id="WP_070989533.1">
    <property type="nucleotide sequence ID" value="NZ_CBCSHD010000016.1"/>
</dbReference>
<proteinExistence type="predicted"/>
<comment type="caution">
    <text evidence="1">The sequence shown here is derived from an EMBL/GenBank/DDBJ whole genome shotgun (WGS) entry which is preliminary data.</text>
</comment>
<dbReference type="GO" id="GO:0008168">
    <property type="term" value="F:methyltransferase activity"/>
    <property type="evidence" value="ECO:0007669"/>
    <property type="project" value="UniProtKB-KW"/>
</dbReference>
<dbReference type="InterPro" id="IPR010342">
    <property type="entry name" value="DUF938"/>
</dbReference>
<name>A0A1S1NGG2_9GAMM</name>
<dbReference type="Pfam" id="PF06080">
    <property type="entry name" value="DUF938"/>
    <property type="match status" value="1"/>
</dbReference>
<dbReference type="Proteomes" id="UP000180253">
    <property type="component" value="Unassembled WGS sequence"/>
</dbReference>
<evidence type="ECO:0000313" key="2">
    <source>
        <dbReference type="Proteomes" id="UP000180253"/>
    </source>
</evidence>
<dbReference type="OrthoDB" id="5563826at2"/>
<dbReference type="AlphaFoldDB" id="A0A1S1NGG2"/>
<dbReference type="EMBL" id="MNAN01000006">
    <property type="protein sequence ID" value="OHU98011.1"/>
    <property type="molecule type" value="Genomic_DNA"/>
</dbReference>
<dbReference type="STRING" id="327939.BIW53_00345"/>
<sequence length="195" mass="21931">MSKPFSQACENNKIPILSILKPHLEHYNYVLEIGSGTGQHGVYFAESMPHIVWQTSDRLCNHKGIEAWVADSSASNVRKPLNLDLNQPWPVGQVPVIYTANTLHIVSQVLVEKLFSGVAQHLAHDGLLCIYGPFNYGGEYTSQSNAAFDSFLKTQDQHSGIRDVEWIFSLAQQAGLRLLHDYQMPANNRLLLFKR</sequence>
<reference evidence="1 2" key="1">
    <citation type="submission" date="2016-10" db="EMBL/GenBank/DDBJ databases">
        <title>Pseudoalteromonas amylolytica sp. nov., isolated from the surface seawater.</title>
        <authorList>
            <person name="Wu Y.-H."/>
            <person name="Cheng H."/>
            <person name="Jin X.-B."/>
            <person name="Wang C.-S."/>
            <person name="Xu X.-W."/>
        </authorList>
    </citation>
    <scope>NUCLEOTIDE SEQUENCE [LARGE SCALE GENOMIC DNA]</scope>
    <source>
        <strain evidence="1 2">JCM 12483</strain>
    </source>
</reference>
<keyword evidence="1" id="KW-0808">Transferase</keyword>
<dbReference type="Gene3D" id="3.40.50.150">
    <property type="entry name" value="Vaccinia Virus protein VP39"/>
    <property type="match status" value="1"/>
</dbReference>
<evidence type="ECO:0000313" key="1">
    <source>
        <dbReference type="EMBL" id="OHU98011.1"/>
    </source>
</evidence>
<gene>
    <name evidence="1" type="ORF">BIW53_00345</name>
</gene>
<keyword evidence="1" id="KW-0489">Methyltransferase</keyword>
<dbReference type="InterPro" id="IPR029063">
    <property type="entry name" value="SAM-dependent_MTases_sf"/>
</dbReference>
<organism evidence="1 2">
    <name type="scientific">Pseudoalteromonas byunsanensis</name>
    <dbReference type="NCBI Taxonomy" id="327939"/>
    <lineage>
        <taxon>Bacteria</taxon>
        <taxon>Pseudomonadati</taxon>
        <taxon>Pseudomonadota</taxon>
        <taxon>Gammaproteobacteria</taxon>
        <taxon>Alteromonadales</taxon>
        <taxon>Pseudoalteromonadaceae</taxon>
        <taxon>Pseudoalteromonas</taxon>
    </lineage>
</organism>
<protein>
    <submittedName>
        <fullName evidence="1">Methylase</fullName>
    </submittedName>
</protein>